<evidence type="ECO:0000256" key="1">
    <source>
        <dbReference type="ARBA" id="ARBA00022512"/>
    </source>
</evidence>
<keyword evidence="10" id="KW-1185">Reference proteome</keyword>
<protein>
    <recommendedName>
        <fullName evidence="8">Gram-positive cocci surface proteins LPxTG domain-containing protein</fullName>
    </recommendedName>
</protein>
<dbReference type="AlphaFoldDB" id="A0A8J3C3Z9"/>
<evidence type="ECO:0000256" key="5">
    <source>
        <dbReference type="SAM" id="MobiDB-lite"/>
    </source>
</evidence>
<keyword evidence="3 7" id="KW-0732">Signal</keyword>
<reference evidence="9" key="2">
    <citation type="submission" date="2020-09" db="EMBL/GenBank/DDBJ databases">
        <authorList>
            <person name="Sun Q."/>
            <person name="Zhou Y."/>
        </authorList>
    </citation>
    <scope>NUCLEOTIDE SEQUENCE</scope>
    <source>
        <strain evidence="9">CGMCC 4.7299</strain>
    </source>
</reference>
<dbReference type="EMBL" id="BMMX01000025">
    <property type="protein sequence ID" value="GGL06500.1"/>
    <property type="molecule type" value="Genomic_DNA"/>
</dbReference>
<feature type="signal peptide" evidence="7">
    <location>
        <begin position="1"/>
        <end position="31"/>
    </location>
</feature>
<keyword evidence="6" id="KW-1133">Transmembrane helix</keyword>
<evidence type="ECO:0000313" key="9">
    <source>
        <dbReference type="EMBL" id="GGL06500.1"/>
    </source>
</evidence>
<feature type="region of interest" description="Disordered" evidence="5">
    <location>
        <begin position="59"/>
        <end position="160"/>
    </location>
</feature>
<feature type="chain" id="PRO_5039365114" description="Gram-positive cocci surface proteins LPxTG domain-containing protein" evidence="7">
    <location>
        <begin position="32"/>
        <end position="195"/>
    </location>
</feature>
<keyword evidence="6" id="KW-0472">Membrane</keyword>
<keyword evidence="1" id="KW-0134">Cell wall</keyword>
<evidence type="ECO:0000259" key="8">
    <source>
        <dbReference type="PROSITE" id="PS50847"/>
    </source>
</evidence>
<evidence type="ECO:0000256" key="3">
    <source>
        <dbReference type="ARBA" id="ARBA00022729"/>
    </source>
</evidence>
<comment type="caution">
    <text evidence="9">The sequence shown here is derived from an EMBL/GenBank/DDBJ whole genome shotgun (WGS) entry which is preliminary data.</text>
</comment>
<feature type="domain" description="Gram-positive cocci surface proteins LPxTG" evidence="8">
    <location>
        <begin position="161"/>
        <end position="195"/>
    </location>
</feature>
<reference evidence="9" key="1">
    <citation type="journal article" date="2014" name="Int. J. Syst. Evol. Microbiol.">
        <title>Complete genome sequence of Corynebacterium casei LMG S-19264T (=DSM 44701T), isolated from a smear-ripened cheese.</title>
        <authorList>
            <consortium name="US DOE Joint Genome Institute (JGI-PGF)"/>
            <person name="Walter F."/>
            <person name="Albersmeier A."/>
            <person name="Kalinowski J."/>
            <person name="Ruckert C."/>
        </authorList>
    </citation>
    <scope>NUCLEOTIDE SEQUENCE</scope>
    <source>
        <strain evidence="9">CGMCC 4.7299</strain>
    </source>
</reference>
<proteinExistence type="predicted"/>
<dbReference type="PROSITE" id="PS50847">
    <property type="entry name" value="GRAM_POS_ANCHORING"/>
    <property type="match status" value="1"/>
</dbReference>
<evidence type="ECO:0000313" key="10">
    <source>
        <dbReference type="Proteomes" id="UP000656042"/>
    </source>
</evidence>
<dbReference type="InterPro" id="IPR019931">
    <property type="entry name" value="LPXTG_anchor"/>
</dbReference>
<evidence type="ECO:0000256" key="7">
    <source>
        <dbReference type="SAM" id="SignalP"/>
    </source>
</evidence>
<keyword evidence="4" id="KW-0572">Peptidoglycan-anchor</keyword>
<name>A0A8J3C3Z9_9ACTN</name>
<dbReference type="Proteomes" id="UP000656042">
    <property type="component" value="Unassembled WGS sequence"/>
</dbReference>
<organism evidence="9 10">
    <name type="scientific">Mangrovihabitans endophyticus</name>
    <dbReference type="NCBI Taxonomy" id="1751298"/>
    <lineage>
        <taxon>Bacteria</taxon>
        <taxon>Bacillati</taxon>
        <taxon>Actinomycetota</taxon>
        <taxon>Actinomycetes</taxon>
        <taxon>Micromonosporales</taxon>
        <taxon>Micromonosporaceae</taxon>
        <taxon>Mangrovihabitans</taxon>
    </lineage>
</organism>
<dbReference type="RefSeq" id="WP_189081357.1">
    <property type="nucleotide sequence ID" value="NZ_BMMX01000025.1"/>
</dbReference>
<keyword evidence="2" id="KW-0964">Secreted</keyword>
<evidence type="ECO:0000256" key="2">
    <source>
        <dbReference type="ARBA" id="ARBA00022525"/>
    </source>
</evidence>
<gene>
    <name evidence="9" type="ORF">GCM10012284_45970</name>
</gene>
<feature type="compositionally biased region" description="Low complexity" evidence="5">
    <location>
        <begin position="117"/>
        <end position="156"/>
    </location>
</feature>
<accession>A0A8J3C3Z9</accession>
<keyword evidence="6" id="KW-0812">Transmembrane</keyword>
<dbReference type="NCBIfam" id="TIGR01167">
    <property type="entry name" value="LPXTG_anchor"/>
    <property type="match status" value="1"/>
</dbReference>
<evidence type="ECO:0000256" key="6">
    <source>
        <dbReference type="SAM" id="Phobius"/>
    </source>
</evidence>
<feature type="transmembrane region" description="Helical" evidence="6">
    <location>
        <begin position="168"/>
        <end position="189"/>
    </location>
</feature>
<dbReference type="Pfam" id="PF00746">
    <property type="entry name" value="Gram_pos_anchor"/>
    <property type="match status" value="1"/>
</dbReference>
<feature type="compositionally biased region" description="Acidic residues" evidence="5">
    <location>
        <begin position="60"/>
        <end position="106"/>
    </location>
</feature>
<sequence>MTFTRRLAAGLPALGVSAFAVLAFTGAPAAAAGTGLTAAAPVLRAAGCAEDTRIKCEGYGYDDEEGATDETEEGPGDETEAGDETEENGDEAEDTDGSGGMDEVDDERGNPGYGGVSPTTAPTPSATINTVPPTTSPTTSPATTAPAAGPAGGVSPDEATLPLTGSQAGVTLGVGALLIAGGAAIVWYTRRRRNA</sequence>
<evidence type="ECO:0000256" key="4">
    <source>
        <dbReference type="ARBA" id="ARBA00023088"/>
    </source>
</evidence>